<dbReference type="InterPro" id="IPR016715">
    <property type="entry name" value="PAF_acetylhydro_eukaryote"/>
</dbReference>
<comment type="catalytic activity">
    <reaction evidence="4">
        <text>a 1-O-alkyl-2-acetyl-sn-glycero-3-phosphocholine + H2O = a 1-O-alkyl-sn-glycero-3-phosphocholine + acetate + H(+)</text>
        <dbReference type="Rhea" id="RHEA:17777"/>
        <dbReference type="ChEBI" id="CHEBI:15377"/>
        <dbReference type="ChEBI" id="CHEBI:15378"/>
        <dbReference type="ChEBI" id="CHEBI:30089"/>
        <dbReference type="ChEBI" id="CHEBI:30909"/>
        <dbReference type="ChEBI" id="CHEBI:36707"/>
        <dbReference type="EC" id="3.1.1.47"/>
    </reaction>
</comment>
<evidence type="ECO:0000313" key="8">
    <source>
        <dbReference type="Proteomes" id="UP001239445"/>
    </source>
</evidence>
<dbReference type="AlphaFoldDB" id="A0AAJ0FA66"/>
<gene>
    <name evidence="7" type="ORF">QBC47DRAFT_291405</name>
</gene>
<dbReference type="PIRSF" id="PIRSF018169">
    <property type="entry name" value="PAF_acetylhydrolase"/>
    <property type="match status" value="1"/>
</dbReference>
<evidence type="ECO:0000256" key="5">
    <source>
        <dbReference type="PIRSR" id="PIRSR018169-1"/>
    </source>
</evidence>
<feature type="active site" description="Charge relay system" evidence="5">
    <location>
        <position position="320"/>
    </location>
</feature>
<dbReference type="EC" id="3.1.1.47" evidence="4"/>
<evidence type="ECO:0000256" key="6">
    <source>
        <dbReference type="SAM" id="MobiDB-lite"/>
    </source>
</evidence>
<comment type="similarity">
    <text evidence="4">Belongs to the serine esterase family.</text>
</comment>
<dbReference type="GO" id="GO:0003847">
    <property type="term" value="F:1-alkyl-2-acetylglycerophosphocholine esterase activity"/>
    <property type="evidence" value="ECO:0007669"/>
    <property type="project" value="UniProtKB-UniRule"/>
</dbReference>
<protein>
    <recommendedName>
        <fullName evidence="4">Putative phospholipase</fullName>
        <ecNumber evidence="4">3.1.1.47</ecNumber>
    </recommendedName>
</protein>
<dbReference type="SUPFAM" id="SSF53474">
    <property type="entry name" value="alpha/beta-Hydrolases"/>
    <property type="match status" value="1"/>
</dbReference>
<feature type="compositionally biased region" description="Acidic residues" evidence="6">
    <location>
        <begin position="537"/>
        <end position="557"/>
    </location>
</feature>
<evidence type="ECO:0000256" key="4">
    <source>
        <dbReference type="PIRNR" id="PIRNR018169"/>
    </source>
</evidence>
<name>A0AAJ0FA66_9PEZI</name>
<dbReference type="Pfam" id="PF03403">
    <property type="entry name" value="PAF-AH_p_II"/>
    <property type="match status" value="1"/>
</dbReference>
<keyword evidence="3 4" id="KW-0443">Lipid metabolism</keyword>
<reference evidence="7" key="1">
    <citation type="submission" date="2023-06" db="EMBL/GenBank/DDBJ databases">
        <title>Genome-scale phylogeny and comparative genomics of the fungal order Sordariales.</title>
        <authorList>
            <consortium name="Lawrence Berkeley National Laboratory"/>
            <person name="Hensen N."/>
            <person name="Bonometti L."/>
            <person name="Westerberg I."/>
            <person name="Brannstrom I.O."/>
            <person name="Guillou S."/>
            <person name="Cros-Aarteil S."/>
            <person name="Calhoun S."/>
            <person name="Haridas S."/>
            <person name="Kuo A."/>
            <person name="Mondo S."/>
            <person name="Pangilinan J."/>
            <person name="Riley R."/>
            <person name="Labutti K."/>
            <person name="Andreopoulos B."/>
            <person name="Lipzen A."/>
            <person name="Chen C."/>
            <person name="Yanf M."/>
            <person name="Daum C."/>
            <person name="Ng V."/>
            <person name="Clum A."/>
            <person name="Steindorff A."/>
            <person name="Ohm R."/>
            <person name="Martin F."/>
            <person name="Silar P."/>
            <person name="Natvig D."/>
            <person name="Lalanne C."/>
            <person name="Gautier V."/>
            <person name="Ament-Velasquez S.L."/>
            <person name="Kruys A."/>
            <person name="Hutchinson M.I."/>
            <person name="Powell A.J."/>
            <person name="Barry K."/>
            <person name="Miller A.N."/>
            <person name="Grigoriev I.V."/>
            <person name="Debuchy R."/>
            <person name="Gladieux P."/>
            <person name="Thoren M.H."/>
            <person name="Johannesson H."/>
        </authorList>
    </citation>
    <scope>NUCLEOTIDE SEQUENCE</scope>
    <source>
        <strain evidence="7">PSN4</strain>
    </source>
</reference>
<dbReference type="GO" id="GO:0016042">
    <property type="term" value="P:lipid catabolic process"/>
    <property type="evidence" value="ECO:0007669"/>
    <property type="project" value="UniProtKB-KW"/>
</dbReference>
<evidence type="ECO:0000256" key="1">
    <source>
        <dbReference type="ARBA" id="ARBA00022801"/>
    </source>
</evidence>
<evidence type="ECO:0000256" key="3">
    <source>
        <dbReference type="ARBA" id="ARBA00023098"/>
    </source>
</evidence>
<dbReference type="PANTHER" id="PTHR10272:SF7">
    <property type="entry name" value="PHOSPHOLIPASE-RELATED"/>
    <property type="match status" value="1"/>
</dbReference>
<dbReference type="InterPro" id="IPR029058">
    <property type="entry name" value="AB_hydrolase_fold"/>
</dbReference>
<proteinExistence type="inferred from homology"/>
<dbReference type="EMBL" id="MU839827">
    <property type="protein sequence ID" value="KAK1761006.1"/>
    <property type="molecule type" value="Genomic_DNA"/>
</dbReference>
<accession>A0AAJ0FA66</accession>
<feature type="active site" description="Charge relay system" evidence="5">
    <location>
        <position position="412"/>
    </location>
</feature>
<evidence type="ECO:0000313" key="7">
    <source>
        <dbReference type="EMBL" id="KAK1761006.1"/>
    </source>
</evidence>
<feature type="active site" description="Nucleophile" evidence="5">
    <location>
        <position position="269"/>
    </location>
</feature>
<sequence>MASPLLSRLNPVPAFPAYTGPHKVGTVDVEIAVSELSSQSPTPKEASAIDTVQFRIFYPATPDSRGKRITWLPAPQRLHVSAYVEFLGAGSTLASVLSFLPRHLHYTSIPVHKNATVLQPTSTSRWPTVVFSHGLGGNRNTYSHVAGSLASHGVVVICPEHRDGSAAISLIRDPQNQGRFFVKNTRKVVPYIKIPHSQTSEIWEKRNEQLRIRLWELGLMFDAVLGIDNGDQHIAQANMNASTPEASLMQLKGLLDIQEPGRVIFAGHSFGAATMVQLLKSTYYAERPEVANMSRPLFTPSLDSPIRKQITNRTPLILLDMWCFPLLSAATSALYNLPLPCYDDTPSAPGGSAILVVESSAFFKWKDHLHAKARILSANPTERIVSSAAFERPESGVRLSEPNFFYVENSAHLNQSDFGILFPWLTKRVFGAEQPERCLRLNLRAQLQMLRTNGYVVAPTGTGDLVDGPGVDKNELAGGDTEETEGISNDKAIFERKEKNGPVEAWRWIDIVGLGGESGPGELEILAGTRRDKEQSAEEGERDMEGEMEPGMAEEDGTGMKPGVRA</sequence>
<feature type="region of interest" description="Disordered" evidence="6">
    <location>
        <begin position="517"/>
        <end position="566"/>
    </location>
</feature>
<dbReference type="Gene3D" id="3.40.50.1820">
    <property type="entry name" value="alpha/beta hydrolase"/>
    <property type="match status" value="1"/>
</dbReference>
<comment type="caution">
    <text evidence="7">The sequence shown here is derived from an EMBL/GenBank/DDBJ whole genome shotgun (WGS) entry which is preliminary data.</text>
</comment>
<dbReference type="Proteomes" id="UP001239445">
    <property type="component" value="Unassembled WGS sequence"/>
</dbReference>
<dbReference type="PANTHER" id="PTHR10272">
    <property type="entry name" value="PLATELET-ACTIVATING FACTOR ACETYLHYDROLASE"/>
    <property type="match status" value="1"/>
</dbReference>
<keyword evidence="2 4" id="KW-0442">Lipid degradation</keyword>
<feature type="region of interest" description="Disordered" evidence="6">
    <location>
        <begin position="466"/>
        <end position="485"/>
    </location>
</feature>
<keyword evidence="8" id="KW-1185">Reference proteome</keyword>
<organism evidence="7 8">
    <name type="scientific">Echria macrotheca</name>
    <dbReference type="NCBI Taxonomy" id="438768"/>
    <lineage>
        <taxon>Eukaryota</taxon>
        <taxon>Fungi</taxon>
        <taxon>Dikarya</taxon>
        <taxon>Ascomycota</taxon>
        <taxon>Pezizomycotina</taxon>
        <taxon>Sordariomycetes</taxon>
        <taxon>Sordariomycetidae</taxon>
        <taxon>Sordariales</taxon>
        <taxon>Schizotheciaceae</taxon>
        <taxon>Echria</taxon>
    </lineage>
</organism>
<evidence type="ECO:0000256" key="2">
    <source>
        <dbReference type="ARBA" id="ARBA00022963"/>
    </source>
</evidence>
<keyword evidence="1 4" id="KW-0378">Hydrolase</keyword>